<organism evidence="1 2">
    <name type="scientific">Paenibacillus beijingensis</name>
    <dbReference type="NCBI Taxonomy" id="1126833"/>
    <lineage>
        <taxon>Bacteria</taxon>
        <taxon>Bacillati</taxon>
        <taxon>Bacillota</taxon>
        <taxon>Bacilli</taxon>
        <taxon>Bacillales</taxon>
        <taxon>Paenibacillaceae</taxon>
        <taxon>Paenibacillus</taxon>
    </lineage>
</organism>
<name>A0A0D5NJ32_9BACL</name>
<evidence type="ECO:0000313" key="1">
    <source>
        <dbReference type="EMBL" id="AJY74938.1"/>
    </source>
</evidence>
<dbReference type="AlphaFoldDB" id="A0A0D5NJ32"/>
<reference evidence="2" key="2">
    <citation type="submission" date="2015-03" db="EMBL/GenBank/DDBJ databases">
        <title>Genome sequence of Paenibacillus beijingensis strain DSM 24997T.</title>
        <authorList>
            <person name="Kwak Y."/>
            <person name="Shin J.-H."/>
        </authorList>
    </citation>
    <scope>NUCLEOTIDE SEQUENCE [LARGE SCALE GENOMIC DNA]</scope>
    <source>
        <strain evidence="2">DSM 24997</strain>
    </source>
</reference>
<dbReference type="Proteomes" id="UP000032633">
    <property type="component" value="Chromosome"/>
</dbReference>
<dbReference type="KEGG" id="pbj:VN24_10490"/>
<dbReference type="HOGENOM" id="CLU_2024404_0_0_9"/>
<dbReference type="PATRIC" id="fig|1126833.4.peg.2311"/>
<dbReference type="STRING" id="1126833.VN24_10490"/>
<keyword evidence="2" id="KW-1185">Reference proteome</keyword>
<gene>
    <name evidence="1" type="ORF">VN24_10490</name>
</gene>
<dbReference type="EMBL" id="CP011058">
    <property type="protein sequence ID" value="AJY74938.1"/>
    <property type="molecule type" value="Genomic_DNA"/>
</dbReference>
<protein>
    <submittedName>
        <fullName evidence="1">Uncharacterized protein</fullName>
    </submittedName>
</protein>
<sequence>MGTTIFGTSLADFSVGLLDHLRHNGENWVGTEYRGTDSMAWYAYTSSIDNNLPVGIRFDYWISDTTYTNYHFVLGNGYVMYTQNYFGFKDPDSGQNNTGTIYRVWSDNDQDIGFLALFKQQL</sequence>
<reference evidence="1 2" key="1">
    <citation type="journal article" date="2015" name="J. Biotechnol.">
        <title>Complete genome sequence of Paenibacillus beijingensis 7188(T) (=DSM 24997(T)), a novel rhizobacterium from jujube garden soil.</title>
        <authorList>
            <person name="Kwak Y."/>
            <person name="Shin J.H."/>
        </authorList>
    </citation>
    <scope>NUCLEOTIDE SEQUENCE [LARGE SCALE GENOMIC DNA]</scope>
    <source>
        <strain evidence="1 2">DSM 24997</strain>
    </source>
</reference>
<evidence type="ECO:0000313" key="2">
    <source>
        <dbReference type="Proteomes" id="UP000032633"/>
    </source>
</evidence>
<accession>A0A0D5NJ32</accession>
<proteinExistence type="predicted"/>